<dbReference type="GO" id="GO:0009847">
    <property type="term" value="P:spore germination"/>
    <property type="evidence" value="ECO:0007669"/>
    <property type="project" value="InterPro"/>
</dbReference>
<comment type="subcellular location">
    <subcellularLocation>
        <location evidence="1">Membrane</location>
        <topology evidence="1">Lipid-anchor</topology>
    </subcellularLocation>
</comment>
<keyword evidence="11" id="KW-1185">Reference proteome</keyword>
<keyword evidence="7" id="KW-0449">Lipoprotein</keyword>
<feature type="domain" description="Spore germination GerAC-like C-terminal" evidence="8">
    <location>
        <begin position="228"/>
        <end position="389"/>
    </location>
</feature>
<keyword evidence="4" id="KW-0732">Signal</keyword>
<dbReference type="InterPro" id="IPR008844">
    <property type="entry name" value="Spore_GerAC-like"/>
</dbReference>
<evidence type="ECO:0000259" key="9">
    <source>
        <dbReference type="Pfam" id="PF25198"/>
    </source>
</evidence>
<protein>
    <submittedName>
        <fullName evidence="10">Ger(X)C family spore germination protein</fullName>
    </submittedName>
</protein>
<dbReference type="Proteomes" id="UP001172911">
    <property type="component" value="Unassembled WGS sequence"/>
</dbReference>
<dbReference type="EMBL" id="JARPTC010000006">
    <property type="protein sequence ID" value="MDO7786641.1"/>
    <property type="molecule type" value="Genomic_DNA"/>
</dbReference>
<evidence type="ECO:0000256" key="4">
    <source>
        <dbReference type="ARBA" id="ARBA00022729"/>
    </source>
</evidence>
<evidence type="ECO:0000256" key="2">
    <source>
        <dbReference type="ARBA" id="ARBA00007886"/>
    </source>
</evidence>
<gene>
    <name evidence="10" type="ORF">P6N53_05315</name>
</gene>
<evidence type="ECO:0000256" key="6">
    <source>
        <dbReference type="ARBA" id="ARBA00023139"/>
    </source>
</evidence>
<dbReference type="AlphaFoldDB" id="A0AAW7ZBB2"/>
<dbReference type="InterPro" id="IPR046953">
    <property type="entry name" value="Spore_GerAC-like_C"/>
</dbReference>
<dbReference type="Pfam" id="PF25198">
    <property type="entry name" value="Spore_GerAC_N"/>
    <property type="match status" value="1"/>
</dbReference>
<keyword evidence="5" id="KW-0472">Membrane</keyword>
<evidence type="ECO:0000256" key="5">
    <source>
        <dbReference type="ARBA" id="ARBA00023136"/>
    </source>
</evidence>
<proteinExistence type="inferred from homology"/>
<comment type="caution">
    <text evidence="10">The sequence shown here is derived from an EMBL/GenBank/DDBJ whole genome shotgun (WGS) entry which is preliminary data.</text>
</comment>
<evidence type="ECO:0000256" key="3">
    <source>
        <dbReference type="ARBA" id="ARBA00022544"/>
    </source>
</evidence>
<evidence type="ECO:0000313" key="11">
    <source>
        <dbReference type="Proteomes" id="UP001172911"/>
    </source>
</evidence>
<evidence type="ECO:0000313" key="10">
    <source>
        <dbReference type="EMBL" id="MDO7786641.1"/>
    </source>
</evidence>
<accession>A0AAW7ZBB2</accession>
<dbReference type="PROSITE" id="PS51257">
    <property type="entry name" value="PROKAR_LIPOPROTEIN"/>
    <property type="match status" value="1"/>
</dbReference>
<feature type="domain" description="Spore germination protein N-terminal" evidence="9">
    <location>
        <begin position="24"/>
        <end position="196"/>
    </location>
</feature>
<sequence length="404" mass="44931">MMKKAVIVLFLLAGIFVQGCWDLTEPERLGLVMAVGIDQDGDDKVKIICAEVNVRGVTAGGDGMGGGGEPPFHVHTGSGRTIFDAISRLSMEAAYRLFFAHTQVIIFSEELATTKGVEPVIDFFERNEEVRRSTWLLVAKKGELDEIIKGDLPIKTSKGQFLGGIIEHLDKSSFYAPNRMGDFIEMFSEPGNEPFTAGVMLENIPKEMNPAATASPQRPRTADMRIADTAVFKNGKMVGWLNEQESRGLLWVKNRVDGGIITFEEDGQLISLEIINAGSQVKSEVQEGSIQINIKIRVESNIGESQAKLDFSKPEVIKLIEYLQGEEVKREVFMALDKARQYNSDIFGFGRIIHARNPGLWREIKGDWYSYYPDLAVNVEVDSKISRIGLINKPAEKVKGEDDK</sequence>
<reference evidence="10" key="2">
    <citation type="submission" date="2023-03" db="EMBL/GenBank/DDBJ databases">
        <authorList>
            <person name="Zhang Z."/>
        </authorList>
    </citation>
    <scope>NUCLEOTIDE SEQUENCE</scope>
    <source>
        <strain evidence="10">DSA</strain>
    </source>
</reference>
<dbReference type="NCBIfam" id="TIGR02887">
    <property type="entry name" value="spore_ger_x_C"/>
    <property type="match status" value="1"/>
</dbReference>
<keyword evidence="3" id="KW-0309">Germination</keyword>
<organism evidence="10 11">
    <name type="scientific">Desulforamulus aquiferis</name>
    <dbReference type="NCBI Taxonomy" id="1397668"/>
    <lineage>
        <taxon>Bacteria</taxon>
        <taxon>Bacillati</taxon>
        <taxon>Bacillota</taxon>
        <taxon>Clostridia</taxon>
        <taxon>Eubacteriales</taxon>
        <taxon>Peptococcaceae</taxon>
        <taxon>Desulforamulus</taxon>
    </lineage>
</organism>
<keyword evidence="6" id="KW-0564">Palmitate</keyword>
<reference evidence="10" key="1">
    <citation type="journal article" date="2023" name="J. Hazard. Mater.">
        <title>Anaerobic biodegradation of pyrene and benzo[a]pyrene by a new sulfate-reducing Desulforamulus aquiferis strain DSA.</title>
        <authorList>
            <person name="Zhang Z."/>
            <person name="Sun J."/>
            <person name="Gong X."/>
            <person name="Wang C."/>
            <person name="Wang H."/>
        </authorList>
    </citation>
    <scope>NUCLEOTIDE SEQUENCE</scope>
    <source>
        <strain evidence="10">DSA</strain>
    </source>
</reference>
<name>A0AAW7ZBB2_9FIRM</name>
<evidence type="ECO:0000256" key="7">
    <source>
        <dbReference type="ARBA" id="ARBA00023288"/>
    </source>
</evidence>
<dbReference type="GO" id="GO:0016020">
    <property type="term" value="C:membrane"/>
    <property type="evidence" value="ECO:0007669"/>
    <property type="project" value="UniProtKB-SubCell"/>
</dbReference>
<dbReference type="Gene3D" id="3.30.300.210">
    <property type="entry name" value="Nutrient germinant receptor protein C, domain 3"/>
    <property type="match status" value="1"/>
</dbReference>
<dbReference type="InterPro" id="IPR057336">
    <property type="entry name" value="GerAC_N"/>
</dbReference>
<dbReference type="Pfam" id="PF05504">
    <property type="entry name" value="Spore_GerAC"/>
    <property type="match status" value="1"/>
</dbReference>
<dbReference type="PANTHER" id="PTHR35789:SF1">
    <property type="entry name" value="SPORE GERMINATION PROTEIN B3"/>
    <property type="match status" value="1"/>
</dbReference>
<dbReference type="InterPro" id="IPR038501">
    <property type="entry name" value="Spore_GerAC_C_sf"/>
</dbReference>
<dbReference type="RefSeq" id="WP_304541708.1">
    <property type="nucleotide sequence ID" value="NZ_JARPTC010000006.1"/>
</dbReference>
<dbReference type="PANTHER" id="PTHR35789">
    <property type="entry name" value="SPORE GERMINATION PROTEIN B3"/>
    <property type="match status" value="1"/>
</dbReference>
<evidence type="ECO:0000256" key="1">
    <source>
        <dbReference type="ARBA" id="ARBA00004635"/>
    </source>
</evidence>
<comment type="similarity">
    <text evidence="2">Belongs to the GerABKC lipoprotein family.</text>
</comment>
<evidence type="ECO:0000259" key="8">
    <source>
        <dbReference type="Pfam" id="PF05504"/>
    </source>
</evidence>